<comment type="similarity">
    <text evidence="1 8">Belongs to the RdRP family.</text>
</comment>
<feature type="domain" description="RDRP core" evidence="9">
    <location>
        <begin position="1"/>
        <end position="112"/>
    </location>
</feature>
<accession>A0A8S1JAQ0</accession>
<dbReference type="PANTHER" id="PTHR23079:SF55">
    <property type="entry name" value="RNA-DIRECTED RNA POLYMERASE"/>
    <property type="match status" value="1"/>
</dbReference>
<dbReference type="OrthoDB" id="547171at2759"/>
<evidence type="ECO:0000256" key="8">
    <source>
        <dbReference type="RuleBase" id="RU363098"/>
    </source>
</evidence>
<evidence type="ECO:0000256" key="6">
    <source>
        <dbReference type="ARBA" id="ARBA00023158"/>
    </source>
</evidence>
<evidence type="ECO:0000313" key="11">
    <source>
        <dbReference type="EMBL" id="CAD7703173.1"/>
    </source>
</evidence>
<dbReference type="GO" id="GO:0030422">
    <property type="term" value="P:siRNA processing"/>
    <property type="evidence" value="ECO:0007669"/>
    <property type="project" value="TreeGrafter"/>
</dbReference>
<keyword evidence="4 8" id="KW-0548">Nucleotidyltransferase</keyword>
<sequence>MDYTASPKAELDRPVTIDDVIAHICEYIMHDNLGIIDTMHLALADMEGVDSKDCLTLAEQHSKAVDAPKSGDWQSVDRDIQAKVKKYPDFMMKTRKPRYPSDKVLGKMFRECHKYVGITKPVQSDQDVRAHSGFIVKGYEAFEEEAKVARTQYNNDLHHTMKMYGIRTEEELMSGHIETLHEKVHDKEVDDVRETVKLIRRKLIETFRNRFEEGLGKDEEKRLQKASAWYLVTYGDDPTLCVETYDPEQDPRRRGEIGGKNRKAGPRRFLSFPWVVSDVLAKVYYSNMKNNPQGSMLSIATIIGMSVIHKFEETGFSLIDNWSERCGVLKTVKERLAPIGYTFMTGLSASMLFDEKGKIEFVLVPSREGDRNSAERDLKLQRRIMDGAHDLLYVELEKTKRPPGDPKHAMLLCKLAKPLTKVASGTWAEITVLTSALKKWSTVVMYMKQYPYLLPLLRLLAGWVKGTGLTDPGRGLVDSCVVPFMFLNMCLNDGEFPILSTAEVEEVCEMVACGRDVCLFADLEGWQRVVKAALGMDAQRKGSLGDLLLEFFRHGRRHIDDPIQPCFRGVLFKEGSPSFGQLMGDRAAHLLLEEMDRACHRLSLRADASALLTVDRLEQLHYIETNAAYSILGAESGFGKFLRRRSGATEIEVFPRTDPKAPGLLIRAVGTAAAHWSVGRIVRNLGGQYANDEKNTALYTRASSATEGAYCYLMEGAESQGDRIVLEDYHRPCHPYHDRAAKSVARMCTTVDLAPLSGALDSNFAAFMEHFLKQLGRMDRLYAPQMHGDCDLRVQFGKSYIRGALWELGEDGLCTVGMLRQALEKRKKGEVHPAWVEAAKTRRACTRRHVNTRDLKYREVGNSASFSFFPQINRASRSGVEEWVRGKGLIGRDAEEAYELLVTRDGVEDVACYDERLNLRHVAAPDLRWAVVDVKRAFLRKPPARGGVDGAECDIRFILRTQFPPDHDIRQAAATGLHGALSWAAAGQSPAGTQMPRVGRELMEAGQALSLRHERRRIFKSCRAGGGLSNVQVELTECGVLSRPAYGRFSHADNYLNVQLRPLAECLRTGESASVGSFLEDVWRLAFELSNVIQGQPA</sequence>
<comment type="catalytic activity">
    <reaction evidence="7 8">
        <text>RNA(n) + a ribonucleoside 5'-triphosphate = RNA(n+1) + diphosphate</text>
        <dbReference type="Rhea" id="RHEA:21248"/>
        <dbReference type="Rhea" id="RHEA-COMP:14527"/>
        <dbReference type="Rhea" id="RHEA-COMP:17342"/>
        <dbReference type="ChEBI" id="CHEBI:33019"/>
        <dbReference type="ChEBI" id="CHEBI:61557"/>
        <dbReference type="ChEBI" id="CHEBI:140395"/>
        <dbReference type="EC" id="2.7.7.48"/>
    </reaction>
</comment>
<gene>
    <name evidence="11" type="ORF">OSTQU699_LOCUS8530</name>
</gene>
<reference evidence="11" key="1">
    <citation type="submission" date="2020-12" db="EMBL/GenBank/DDBJ databases">
        <authorList>
            <person name="Iha C."/>
        </authorList>
    </citation>
    <scope>NUCLEOTIDE SEQUENCE</scope>
</reference>
<keyword evidence="3 8" id="KW-0808">Transferase</keyword>
<keyword evidence="6 8" id="KW-0943">RNA-mediated gene silencing</keyword>
<dbReference type="InterPro" id="IPR058752">
    <property type="entry name" value="RDRP_C_head"/>
</dbReference>
<dbReference type="EMBL" id="CAJHUC010002093">
    <property type="protein sequence ID" value="CAD7703173.1"/>
    <property type="molecule type" value="Genomic_DNA"/>
</dbReference>
<dbReference type="GO" id="GO:0003723">
    <property type="term" value="F:RNA binding"/>
    <property type="evidence" value="ECO:0007669"/>
    <property type="project" value="UniProtKB-KW"/>
</dbReference>
<evidence type="ECO:0000256" key="2">
    <source>
        <dbReference type="ARBA" id="ARBA00022484"/>
    </source>
</evidence>
<evidence type="ECO:0000256" key="7">
    <source>
        <dbReference type="ARBA" id="ARBA00048744"/>
    </source>
</evidence>
<comment type="function">
    <text evidence="8">Probably involved in the RNA silencing pathway and required for the generation of small interfering RNAs (siRNAs).</text>
</comment>
<dbReference type="InterPro" id="IPR057596">
    <property type="entry name" value="RDRP_core"/>
</dbReference>
<dbReference type="EC" id="2.7.7.48" evidence="8"/>
<feature type="domain" description="RDRP C-terminal head" evidence="10">
    <location>
        <begin position="136"/>
        <end position="292"/>
    </location>
</feature>
<dbReference type="Proteomes" id="UP000708148">
    <property type="component" value="Unassembled WGS sequence"/>
</dbReference>
<keyword evidence="5 8" id="KW-0694">RNA-binding</keyword>
<proteinExistence type="inferred from homology"/>
<evidence type="ECO:0000259" key="10">
    <source>
        <dbReference type="Pfam" id="PF26253"/>
    </source>
</evidence>
<dbReference type="AlphaFoldDB" id="A0A8S1JAQ0"/>
<evidence type="ECO:0000256" key="4">
    <source>
        <dbReference type="ARBA" id="ARBA00022695"/>
    </source>
</evidence>
<dbReference type="GO" id="GO:0031380">
    <property type="term" value="C:nuclear RNA-directed RNA polymerase complex"/>
    <property type="evidence" value="ECO:0007669"/>
    <property type="project" value="TreeGrafter"/>
</dbReference>
<protein>
    <recommendedName>
        <fullName evidence="8">RNA-dependent RNA polymerase</fullName>
        <ecNumber evidence="8">2.7.7.48</ecNumber>
    </recommendedName>
</protein>
<evidence type="ECO:0000313" key="12">
    <source>
        <dbReference type="Proteomes" id="UP000708148"/>
    </source>
</evidence>
<comment type="caution">
    <text evidence="11">The sequence shown here is derived from an EMBL/GenBank/DDBJ whole genome shotgun (WGS) entry which is preliminary data.</text>
</comment>
<keyword evidence="12" id="KW-1185">Reference proteome</keyword>
<keyword evidence="2 8" id="KW-0696">RNA-directed RNA polymerase</keyword>
<dbReference type="Pfam" id="PF05183">
    <property type="entry name" value="RdRP"/>
    <property type="match status" value="1"/>
</dbReference>
<dbReference type="PANTHER" id="PTHR23079">
    <property type="entry name" value="RNA-DEPENDENT RNA POLYMERASE"/>
    <property type="match status" value="1"/>
</dbReference>
<name>A0A8S1JAQ0_9CHLO</name>
<evidence type="ECO:0000256" key="3">
    <source>
        <dbReference type="ARBA" id="ARBA00022679"/>
    </source>
</evidence>
<organism evidence="11 12">
    <name type="scientific">Ostreobium quekettii</name>
    <dbReference type="NCBI Taxonomy" id="121088"/>
    <lineage>
        <taxon>Eukaryota</taxon>
        <taxon>Viridiplantae</taxon>
        <taxon>Chlorophyta</taxon>
        <taxon>core chlorophytes</taxon>
        <taxon>Ulvophyceae</taxon>
        <taxon>TCBD clade</taxon>
        <taxon>Bryopsidales</taxon>
        <taxon>Ostreobineae</taxon>
        <taxon>Ostreobiaceae</taxon>
        <taxon>Ostreobium</taxon>
    </lineage>
</organism>
<dbReference type="Pfam" id="PF26253">
    <property type="entry name" value="RdRP_head"/>
    <property type="match status" value="1"/>
</dbReference>
<evidence type="ECO:0000256" key="5">
    <source>
        <dbReference type="ARBA" id="ARBA00022884"/>
    </source>
</evidence>
<dbReference type="GO" id="GO:0003968">
    <property type="term" value="F:RNA-directed RNA polymerase activity"/>
    <property type="evidence" value="ECO:0007669"/>
    <property type="project" value="UniProtKB-KW"/>
</dbReference>
<evidence type="ECO:0000259" key="9">
    <source>
        <dbReference type="Pfam" id="PF05183"/>
    </source>
</evidence>
<dbReference type="InterPro" id="IPR007855">
    <property type="entry name" value="RDRP"/>
</dbReference>
<evidence type="ECO:0000256" key="1">
    <source>
        <dbReference type="ARBA" id="ARBA00005762"/>
    </source>
</evidence>